<evidence type="ECO:0008006" key="5">
    <source>
        <dbReference type="Google" id="ProtNLM"/>
    </source>
</evidence>
<name>D8RS66_SELML</name>
<organism evidence="4">
    <name type="scientific">Selaginella moellendorffii</name>
    <name type="common">Spikemoss</name>
    <dbReference type="NCBI Taxonomy" id="88036"/>
    <lineage>
        <taxon>Eukaryota</taxon>
        <taxon>Viridiplantae</taxon>
        <taxon>Streptophyta</taxon>
        <taxon>Embryophyta</taxon>
        <taxon>Tracheophyta</taxon>
        <taxon>Lycopodiopsida</taxon>
        <taxon>Selaginellales</taxon>
        <taxon>Selaginellaceae</taxon>
        <taxon>Selaginella</taxon>
    </lineage>
</organism>
<dbReference type="KEGG" id="smo:SELMODRAFT_100308"/>
<dbReference type="Gene3D" id="1.25.40.10">
    <property type="entry name" value="Tetratricopeptide repeat domain"/>
    <property type="match status" value="4"/>
</dbReference>
<dbReference type="Proteomes" id="UP000001514">
    <property type="component" value="Unassembled WGS sequence"/>
</dbReference>
<accession>D8RS66</accession>
<protein>
    <recommendedName>
        <fullName evidence="5">Pentacotripeptide-repeat region of PRORP domain-containing protein</fullName>
    </recommendedName>
</protein>
<dbReference type="Pfam" id="PF01535">
    <property type="entry name" value="PPR"/>
    <property type="match status" value="7"/>
</dbReference>
<dbReference type="InterPro" id="IPR046960">
    <property type="entry name" value="PPR_At4g14850-like_plant"/>
</dbReference>
<dbReference type="InterPro" id="IPR011990">
    <property type="entry name" value="TPR-like_helical_dom_sf"/>
</dbReference>
<dbReference type="NCBIfam" id="TIGR00756">
    <property type="entry name" value="PPR"/>
    <property type="match status" value="5"/>
</dbReference>
<dbReference type="GO" id="GO:0003723">
    <property type="term" value="F:RNA binding"/>
    <property type="evidence" value="ECO:0007669"/>
    <property type="project" value="InterPro"/>
</dbReference>
<feature type="repeat" description="PPR" evidence="2">
    <location>
        <begin position="188"/>
        <end position="222"/>
    </location>
</feature>
<dbReference type="GO" id="GO:0048731">
    <property type="term" value="P:system development"/>
    <property type="evidence" value="ECO:0007669"/>
    <property type="project" value="UniProtKB-ARBA"/>
</dbReference>
<dbReference type="OMA" id="SRCGDIM"/>
<proteinExistence type="predicted"/>
<keyword evidence="1" id="KW-0677">Repeat</keyword>
<dbReference type="SUPFAM" id="SSF48452">
    <property type="entry name" value="TPR-like"/>
    <property type="match status" value="1"/>
</dbReference>
<dbReference type="Gramene" id="EFJ24817">
    <property type="protein sequence ID" value="EFJ24817"/>
    <property type="gene ID" value="SELMODRAFT_100308"/>
</dbReference>
<gene>
    <name evidence="3" type="ORF">SELMODRAFT_100308</name>
</gene>
<dbReference type="PANTHER" id="PTHR47926">
    <property type="entry name" value="PENTATRICOPEPTIDE REPEAT-CONTAINING PROTEIN"/>
    <property type="match status" value="1"/>
</dbReference>
<dbReference type="PANTHER" id="PTHR47926:SF533">
    <property type="entry name" value="DYW DOMAIN-CONTAINING PROTEIN"/>
    <property type="match status" value="1"/>
</dbReference>
<dbReference type="GO" id="GO:0009451">
    <property type="term" value="P:RNA modification"/>
    <property type="evidence" value="ECO:0007669"/>
    <property type="project" value="InterPro"/>
</dbReference>
<keyword evidence="4" id="KW-1185">Reference proteome</keyword>
<dbReference type="eggNOG" id="KOG4197">
    <property type="taxonomic scope" value="Eukaryota"/>
</dbReference>
<evidence type="ECO:0000313" key="3">
    <source>
        <dbReference type="EMBL" id="EFJ24817.1"/>
    </source>
</evidence>
<dbReference type="PROSITE" id="PS51375">
    <property type="entry name" value="PPR"/>
    <property type="match status" value="2"/>
</dbReference>
<dbReference type="HOGENOM" id="CLU_002706_0_0_1"/>
<evidence type="ECO:0000256" key="2">
    <source>
        <dbReference type="PROSITE-ProRule" id="PRU00708"/>
    </source>
</evidence>
<dbReference type="FunFam" id="1.25.40.10:FF:000158">
    <property type="entry name" value="pentatricopeptide repeat-containing protein At2g33680"/>
    <property type="match status" value="1"/>
</dbReference>
<feature type="repeat" description="PPR" evidence="2">
    <location>
        <begin position="126"/>
        <end position="160"/>
    </location>
</feature>
<dbReference type="InterPro" id="IPR002885">
    <property type="entry name" value="PPR_rpt"/>
</dbReference>
<evidence type="ECO:0000256" key="1">
    <source>
        <dbReference type="ARBA" id="ARBA00022737"/>
    </source>
</evidence>
<dbReference type="EMBL" id="GL377588">
    <property type="protein sequence ID" value="EFJ24817.1"/>
    <property type="molecule type" value="Genomic_DNA"/>
</dbReference>
<dbReference type="InParanoid" id="D8RS66"/>
<sequence length="404" mass="45248">MIAWPTEGFRKILTAQYGSSSKIPWCNGSVEELGRRLKACARSKDLDEGRRLHSSILASNLRHCKFLADHLVLMYGACGELQQALEIFASIPNLDTRSCNIMLNVYNQNGRLKEAKLLFDQAPLPDTVSWNSMITAYAQNGYFEDARLIFKSMPERTLVSWNTMIAVYCQFSCLDEARLAFDRMPQRHVVSWSTVITGLSHYGRVSEARELFASMPSRDVTAWNIMTSAYEQNGFFQEALTTFREMPVRDLVSWNAMIKAHAPAGKALFLFRMMNLAGVAPDRVAFATILAWCSHSGLVNEALTEFVSMRADFGLTPTREHYCCVVDILARSGQLDTAEEVTDKMPFAAHGATWGSLLAASTFYENDDLAARAAEKIVEFRPECGSPYVLVANLHAAGKRQDYI</sequence>
<dbReference type="AlphaFoldDB" id="D8RS66"/>
<reference evidence="3 4" key="1">
    <citation type="journal article" date="2011" name="Science">
        <title>The Selaginella genome identifies genetic changes associated with the evolution of vascular plants.</title>
        <authorList>
            <person name="Banks J.A."/>
            <person name="Nishiyama T."/>
            <person name="Hasebe M."/>
            <person name="Bowman J.L."/>
            <person name="Gribskov M."/>
            <person name="dePamphilis C."/>
            <person name="Albert V.A."/>
            <person name="Aono N."/>
            <person name="Aoyama T."/>
            <person name="Ambrose B.A."/>
            <person name="Ashton N.W."/>
            <person name="Axtell M.J."/>
            <person name="Barker E."/>
            <person name="Barker M.S."/>
            <person name="Bennetzen J.L."/>
            <person name="Bonawitz N.D."/>
            <person name="Chapple C."/>
            <person name="Cheng C."/>
            <person name="Correa L.G."/>
            <person name="Dacre M."/>
            <person name="DeBarry J."/>
            <person name="Dreyer I."/>
            <person name="Elias M."/>
            <person name="Engstrom E.M."/>
            <person name="Estelle M."/>
            <person name="Feng L."/>
            <person name="Finet C."/>
            <person name="Floyd S.K."/>
            <person name="Frommer W.B."/>
            <person name="Fujita T."/>
            <person name="Gramzow L."/>
            <person name="Gutensohn M."/>
            <person name="Harholt J."/>
            <person name="Hattori M."/>
            <person name="Heyl A."/>
            <person name="Hirai T."/>
            <person name="Hiwatashi Y."/>
            <person name="Ishikawa M."/>
            <person name="Iwata M."/>
            <person name="Karol K.G."/>
            <person name="Koehler B."/>
            <person name="Kolukisaoglu U."/>
            <person name="Kubo M."/>
            <person name="Kurata T."/>
            <person name="Lalonde S."/>
            <person name="Li K."/>
            <person name="Li Y."/>
            <person name="Litt A."/>
            <person name="Lyons E."/>
            <person name="Manning G."/>
            <person name="Maruyama T."/>
            <person name="Michael T.P."/>
            <person name="Mikami K."/>
            <person name="Miyazaki S."/>
            <person name="Morinaga S."/>
            <person name="Murata T."/>
            <person name="Mueller-Roeber B."/>
            <person name="Nelson D.R."/>
            <person name="Obara M."/>
            <person name="Oguri Y."/>
            <person name="Olmstead R.G."/>
            <person name="Onodera N."/>
            <person name="Petersen B.L."/>
            <person name="Pils B."/>
            <person name="Prigge M."/>
            <person name="Rensing S.A."/>
            <person name="Riano-Pachon D.M."/>
            <person name="Roberts A.W."/>
            <person name="Sato Y."/>
            <person name="Scheller H.V."/>
            <person name="Schulz B."/>
            <person name="Schulz C."/>
            <person name="Shakirov E.V."/>
            <person name="Shibagaki N."/>
            <person name="Shinohara N."/>
            <person name="Shippen D.E."/>
            <person name="Soerensen I."/>
            <person name="Sotooka R."/>
            <person name="Sugimoto N."/>
            <person name="Sugita M."/>
            <person name="Sumikawa N."/>
            <person name="Tanurdzic M."/>
            <person name="Theissen G."/>
            <person name="Ulvskov P."/>
            <person name="Wakazuki S."/>
            <person name="Weng J.K."/>
            <person name="Willats W.W."/>
            <person name="Wipf D."/>
            <person name="Wolf P.G."/>
            <person name="Yang L."/>
            <person name="Zimmer A.D."/>
            <person name="Zhu Q."/>
            <person name="Mitros T."/>
            <person name="Hellsten U."/>
            <person name="Loque D."/>
            <person name="Otillar R."/>
            <person name="Salamov A."/>
            <person name="Schmutz J."/>
            <person name="Shapiro H."/>
            <person name="Lindquist E."/>
            <person name="Lucas S."/>
            <person name="Rokhsar D."/>
            <person name="Grigoriev I.V."/>
        </authorList>
    </citation>
    <scope>NUCLEOTIDE SEQUENCE [LARGE SCALE GENOMIC DNA]</scope>
</reference>
<evidence type="ECO:0000313" key="4">
    <source>
        <dbReference type="Proteomes" id="UP000001514"/>
    </source>
</evidence>